<keyword evidence="4" id="KW-1185">Reference proteome</keyword>
<organism evidence="3 4">
    <name type="scientific">Huiozyma naganishii (strain ATCC MYA-139 / BCRC 22969 / CBS 8797 / KCTC 17520 / NBRC 10181 / NCYC 3082 / Yp74L-3)</name>
    <name type="common">Yeast</name>
    <name type="synonym">Kazachstania naganishii</name>
    <dbReference type="NCBI Taxonomy" id="1071383"/>
    <lineage>
        <taxon>Eukaryota</taxon>
        <taxon>Fungi</taxon>
        <taxon>Dikarya</taxon>
        <taxon>Ascomycota</taxon>
        <taxon>Saccharomycotina</taxon>
        <taxon>Saccharomycetes</taxon>
        <taxon>Saccharomycetales</taxon>
        <taxon>Saccharomycetaceae</taxon>
        <taxon>Huiozyma</taxon>
    </lineage>
</organism>
<protein>
    <recommendedName>
        <fullName evidence="2">RAVE complex protein Rav1 C-terminal domain-containing protein</fullName>
    </recommendedName>
</protein>
<dbReference type="GO" id="GO:0043254">
    <property type="term" value="P:regulation of protein-containing complex assembly"/>
    <property type="evidence" value="ECO:0007669"/>
    <property type="project" value="EnsemblFungi"/>
</dbReference>
<accession>J7RAD1</accession>
<dbReference type="PANTHER" id="PTHR13950:SF9">
    <property type="entry name" value="RABCONNECTIN-3A"/>
    <property type="match status" value="1"/>
</dbReference>
<reference evidence="4" key="2">
    <citation type="submission" date="2012-08" db="EMBL/GenBank/DDBJ databases">
        <title>Genome sequence of Kazachstania naganishii.</title>
        <authorList>
            <person name="Gordon J.L."/>
            <person name="Armisen D."/>
            <person name="Proux-Wera E."/>
            <person name="OhEigeartaigh S.S."/>
            <person name="Byrne K.P."/>
            <person name="Wolfe K.H."/>
        </authorList>
    </citation>
    <scope>NUCLEOTIDE SEQUENCE [LARGE SCALE GENOMIC DNA]</scope>
    <source>
        <strain evidence="4">ATCC MYA-139 / BCRC 22969 / CBS 8797 / CCRC 22969 / KCTC 17520 / NBRC 10181 / NCYC 3082</strain>
    </source>
</reference>
<dbReference type="OrthoDB" id="342131at2759"/>
<feature type="domain" description="RAVE complex protein Rav1 C-terminal" evidence="2">
    <location>
        <begin position="594"/>
        <end position="1215"/>
    </location>
</feature>
<dbReference type="GO" id="GO:0045022">
    <property type="term" value="P:early endosome to late endosome transport"/>
    <property type="evidence" value="ECO:0007669"/>
    <property type="project" value="EnsemblFungi"/>
</dbReference>
<evidence type="ECO:0000313" key="3">
    <source>
        <dbReference type="EMBL" id="CCK71835.1"/>
    </source>
</evidence>
<feature type="compositionally biased region" description="Polar residues" evidence="1">
    <location>
        <begin position="1287"/>
        <end position="1301"/>
    </location>
</feature>
<evidence type="ECO:0000256" key="1">
    <source>
        <dbReference type="SAM" id="MobiDB-lite"/>
    </source>
</evidence>
<dbReference type="eggNOG" id="KOG1064">
    <property type="taxonomic scope" value="Eukaryota"/>
</dbReference>
<dbReference type="OMA" id="NSHLTLW"/>
<dbReference type="SUPFAM" id="SSF50978">
    <property type="entry name" value="WD40 repeat-like"/>
    <property type="match status" value="2"/>
</dbReference>
<dbReference type="RefSeq" id="XP_022466080.1">
    <property type="nucleotide sequence ID" value="XM_022609712.1"/>
</dbReference>
<dbReference type="InterPro" id="IPR022033">
    <property type="entry name" value="Rav1p_C"/>
</dbReference>
<feature type="region of interest" description="Disordered" evidence="1">
    <location>
        <begin position="1359"/>
        <end position="1412"/>
    </location>
</feature>
<dbReference type="Proteomes" id="UP000006310">
    <property type="component" value="Chromosome 9"/>
</dbReference>
<gene>
    <name evidence="3" type="primary">KNAG0I00440</name>
    <name evidence="3" type="ordered locus">KNAG_0I00440</name>
</gene>
<proteinExistence type="predicted"/>
<evidence type="ECO:0000259" key="2">
    <source>
        <dbReference type="Pfam" id="PF12234"/>
    </source>
</evidence>
<dbReference type="GO" id="GO:0070072">
    <property type="term" value="P:vacuolar proton-transporting V-type ATPase complex assembly"/>
    <property type="evidence" value="ECO:0007669"/>
    <property type="project" value="EnsemblFungi"/>
</dbReference>
<dbReference type="KEGG" id="kng:KNAG_0I00440"/>
<dbReference type="GO" id="GO:0007035">
    <property type="term" value="P:vacuolar acidification"/>
    <property type="evidence" value="ECO:0007669"/>
    <property type="project" value="EnsemblFungi"/>
</dbReference>
<dbReference type="Gene3D" id="2.130.10.10">
    <property type="entry name" value="YVTN repeat-like/Quinoprotein amine dehydrogenase"/>
    <property type="match status" value="2"/>
</dbReference>
<dbReference type="SMART" id="SM00320">
    <property type="entry name" value="WD40"/>
    <property type="match status" value="5"/>
</dbReference>
<dbReference type="GO" id="GO:0043291">
    <property type="term" value="C:RAVE complex"/>
    <property type="evidence" value="ECO:0007669"/>
    <property type="project" value="EnsemblFungi"/>
</dbReference>
<reference evidence="3 4" key="1">
    <citation type="journal article" date="2011" name="Proc. Natl. Acad. Sci. U.S.A.">
        <title>Evolutionary erosion of yeast sex chromosomes by mating-type switching accidents.</title>
        <authorList>
            <person name="Gordon J.L."/>
            <person name="Armisen D."/>
            <person name="Proux-Wera E."/>
            <person name="Oheigeartaigh S.S."/>
            <person name="Byrne K.P."/>
            <person name="Wolfe K.H."/>
        </authorList>
    </citation>
    <scope>NUCLEOTIDE SEQUENCE [LARGE SCALE GENOMIC DNA]</scope>
    <source>
        <strain evidence="4">ATCC MYA-139 / BCRC 22969 / CBS 8797 / CCRC 22969 / KCTC 17520 / NBRC 10181 / NCYC 3082</strain>
    </source>
</reference>
<dbReference type="HOGENOM" id="CLU_000310_0_1_1"/>
<dbReference type="InterPro" id="IPR001680">
    <property type="entry name" value="WD40_rpt"/>
</dbReference>
<dbReference type="GeneID" id="34527578"/>
<feature type="compositionally biased region" description="Low complexity" evidence="1">
    <location>
        <begin position="1322"/>
        <end position="1332"/>
    </location>
</feature>
<dbReference type="PANTHER" id="PTHR13950">
    <property type="entry name" value="RABCONNECTIN-RELATED"/>
    <property type="match status" value="1"/>
</dbReference>
<feature type="region of interest" description="Disordered" evidence="1">
    <location>
        <begin position="1287"/>
        <end position="1332"/>
    </location>
</feature>
<dbReference type="Pfam" id="PF12234">
    <property type="entry name" value="Rav1p_C"/>
    <property type="match status" value="1"/>
</dbReference>
<dbReference type="InterPro" id="IPR015943">
    <property type="entry name" value="WD40/YVTN_repeat-like_dom_sf"/>
</dbReference>
<feature type="compositionally biased region" description="Basic and acidic residues" evidence="1">
    <location>
        <begin position="1374"/>
        <end position="1396"/>
    </location>
</feature>
<evidence type="ECO:0000313" key="4">
    <source>
        <dbReference type="Proteomes" id="UP000006310"/>
    </source>
</evidence>
<sequence>MSLNFLPGRPNDTQQATCQSYWQKHTIFAYCSGNNLILLSNEFTRLQTIYLETDCTAVDINPRNGFIAIAVADRVYIYKPIHQIMKNPKWARCCSLFHDPSQINCLRWGRDNELAVGSDYLSFWKIKDEFGEYVPILLWNKRQAKPVFYVTVSQNSQLVASFGKYDHTVKLWERISISGEQVIFKLTLLSHSKPVTSVRWKRREIGKQEKSTVLLSETLYTLSEDKLLRIWLVYETEHTQTTIQKWGDIQLTSRQKYCIILDNWIVSNALAAVRDQQQHERLANLLESDPDIVMLGDDKGVFEIIALDSLSACPPRPMVKKQLTTRDLSHPIFVSNPKFIYFSELQPYEDDSMSVSLAIHDMLGVIRHSLINVPNFLDQTLSGDSSADSSIIFHLEHTFTGHNKSIQKLERSSDGEALLTISRFSENCVWIPQELDTASGALLILKNIIKTEVPIKLSVIHEKGNLVICLLENHKLQAWECPPNPMSNGKRSILRGELDVSVGDDTNVYPLLMLNTPEEKHSHERHFAAIVHSDGSIRAFEVSLARGIFEIGSDDLKLIHSVQGDEIHKLSVIDPVHTSYVSNRPLISVITKKGFVTTFRATVDYDEKRVHWNILSELNSGIENASYVKGSSTKKMCIVSSGSKTVTLWDLNRSVLEYEETFEDNIEDIDWTSTELGQSIVSVGFTGYALLYTQLRYDYTNTTPSYLPIEKIDITSHTAHNIGDSIWMKNGIFVVASGNQLYVKDKSLNLKDPFTARSIGSRMILSNDILHLNSVLNGPLPVYHPQFLVQAIYAKKLELVKELLLRLFLELRKIDLESKDVIKELPSDLNIDLSKFSIYRDKNYPIQKFPDPYPIFDNLVAKTLVEQLTKITLPYVTRHQQITLITIVEAMEEIMKNEKIVDHNGIRFLLGVKLFLSHKNVQENLQPRDVSWALHSDNKDLLLSIFDSNITTWDKAREYKIAYWVKEEQLLRKFEEIAKFEFSRNDTKDPARCSVFYMALKKKQVLLSLWKISIGHPEQQKMVKFLSNDFSQPRWRTAALKNAFALMSKHRYIDAACFFLLAGSLKDCVNVLCKQVKDMDLAIATCRVYEGDNGPVLGDLLTKQLLPTAILKGDKWTTSFVYWKLKKQNVAIKALVTAPIDLENNTDIVSRENLINKSFLTEDPALLYLYRHLRTRNVNYLTGSLEIGAQIEYRLILRDVDILRRMGCDYLAVALVRNWKFIVDQERHKELPKSPKNPEISGIPNMMAEPTSSARVRPSLFDMFDSNKGSGSDSTIDVANLTKSVQSNPPNLLATFTSSPKPETPEILFDSFNSTPKESKGSTSNTASHTSSSRNLLDDFLYSAPSTSHSSIKKVIKEETSKIVNNSHESSSPEETKENNQKLEDRGEAQTEEPKPAPKAVSKPRNLLDDFM</sequence>
<name>J7RAD1_HUIN7</name>
<dbReference type="InterPro" id="IPR036322">
    <property type="entry name" value="WD40_repeat_dom_sf"/>
</dbReference>
<dbReference type="InterPro" id="IPR052208">
    <property type="entry name" value="DmX-like/RAVE_component"/>
</dbReference>
<dbReference type="EMBL" id="HE978322">
    <property type="protein sequence ID" value="CCK71835.1"/>
    <property type="molecule type" value="Genomic_DNA"/>
</dbReference>
<dbReference type="STRING" id="1071383.J7RAD1"/>